<comment type="caution">
    <text evidence="4">The sequence shown here is derived from an EMBL/GenBank/DDBJ whole genome shotgun (WGS) entry which is preliminary data.</text>
</comment>
<name>A0ABR6BA35_9PSEU</name>
<dbReference type="InterPro" id="IPR001584">
    <property type="entry name" value="Integrase_cat-core"/>
</dbReference>
<dbReference type="PANTHER" id="PTHR46889:SF4">
    <property type="entry name" value="TRANSPOSASE INSO FOR INSERTION SEQUENCE ELEMENT IS911B-RELATED"/>
    <property type="match status" value="1"/>
</dbReference>
<dbReference type="Pfam" id="PF13276">
    <property type="entry name" value="HTH_21"/>
    <property type="match status" value="1"/>
</dbReference>
<comment type="function">
    <text evidence="1">Involved in the transposition of the insertion sequence.</text>
</comment>
<feature type="domain" description="HTH-like" evidence="2">
    <location>
        <begin position="47"/>
        <end position="103"/>
    </location>
</feature>
<dbReference type="PANTHER" id="PTHR46889">
    <property type="entry name" value="TRANSPOSASE INSF FOR INSERTION SEQUENCE IS3B-RELATED"/>
    <property type="match status" value="1"/>
</dbReference>
<dbReference type="EMBL" id="JACJID010000001">
    <property type="protein sequence ID" value="MBA8923697.1"/>
    <property type="molecule type" value="Genomic_DNA"/>
</dbReference>
<dbReference type="SUPFAM" id="SSF53098">
    <property type="entry name" value="Ribonuclease H-like"/>
    <property type="match status" value="1"/>
</dbReference>
<evidence type="ECO:0000259" key="3">
    <source>
        <dbReference type="Pfam" id="PF13683"/>
    </source>
</evidence>
<gene>
    <name evidence="4" type="ORF">BC739_000894</name>
</gene>
<evidence type="ECO:0000313" key="5">
    <source>
        <dbReference type="Proteomes" id="UP000517916"/>
    </source>
</evidence>
<feature type="domain" description="Integrase catalytic" evidence="3">
    <location>
        <begin position="113"/>
        <end position="179"/>
    </location>
</feature>
<sequence length="200" mass="22736">MIGYIGRHKELFGVEPICAVLRQASVSIAPSTYYAAKSRPVSDRAQRDQRLSAEIMRVWKDNYEVYGVRKVWQALRRQAVQVARCTVERLMRQLGIAGATRGKTRRTTIPATGIDASIGSVGDAYDNALAESTIGLYKTELITRRGPWCTRDQVEYATLEYIDWYNNRRLHGQIGHLPPTELEAAYYRELRCVKELGQVL</sequence>
<protein>
    <submittedName>
        <fullName evidence="4">Transposase InsO family protein</fullName>
    </submittedName>
</protein>
<evidence type="ECO:0000256" key="1">
    <source>
        <dbReference type="ARBA" id="ARBA00002286"/>
    </source>
</evidence>
<accession>A0ABR6BA35</accession>
<dbReference type="InterPro" id="IPR050900">
    <property type="entry name" value="Transposase_IS3/IS150/IS904"/>
</dbReference>
<organism evidence="4 5">
    <name type="scientific">Kutzneria viridogrisea</name>
    <dbReference type="NCBI Taxonomy" id="47990"/>
    <lineage>
        <taxon>Bacteria</taxon>
        <taxon>Bacillati</taxon>
        <taxon>Actinomycetota</taxon>
        <taxon>Actinomycetes</taxon>
        <taxon>Pseudonocardiales</taxon>
        <taxon>Pseudonocardiaceae</taxon>
        <taxon>Kutzneria</taxon>
    </lineage>
</organism>
<reference evidence="4 5" key="1">
    <citation type="submission" date="2020-08" db="EMBL/GenBank/DDBJ databases">
        <title>Genomic Encyclopedia of Archaeal and Bacterial Type Strains, Phase II (KMG-II): from individual species to whole genera.</title>
        <authorList>
            <person name="Goeker M."/>
        </authorList>
    </citation>
    <scope>NUCLEOTIDE SEQUENCE [LARGE SCALE GENOMIC DNA]</scope>
    <source>
        <strain evidence="4 5">DSM 43850</strain>
    </source>
</reference>
<evidence type="ECO:0000259" key="2">
    <source>
        <dbReference type="Pfam" id="PF13276"/>
    </source>
</evidence>
<dbReference type="Proteomes" id="UP000517916">
    <property type="component" value="Unassembled WGS sequence"/>
</dbReference>
<dbReference type="InterPro" id="IPR025948">
    <property type="entry name" value="HTH-like_dom"/>
</dbReference>
<evidence type="ECO:0000313" key="4">
    <source>
        <dbReference type="EMBL" id="MBA8923697.1"/>
    </source>
</evidence>
<dbReference type="Pfam" id="PF13683">
    <property type="entry name" value="rve_3"/>
    <property type="match status" value="1"/>
</dbReference>
<dbReference type="InterPro" id="IPR012337">
    <property type="entry name" value="RNaseH-like_sf"/>
</dbReference>
<proteinExistence type="predicted"/>
<keyword evidence="5" id="KW-1185">Reference proteome</keyword>